<dbReference type="Proteomes" id="UP000236592">
    <property type="component" value="Chromosome"/>
</dbReference>
<accession>A0A2I7SLW8</accession>
<organism evidence="1 2">
    <name type="scientific">Pseudotamlana carrageenivorans</name>
    <dbReference type="NCBI Taxonomy" id="2069432"/>
    <lineage>
        <taxon>Bacteria</taxon>
        <taxon>Pseudomonadati</taxon>
        <taxon>Bacteroidota</taxon>
        <taxon>Flavobacteriia</taxon>
        <taxon>Flavobacteriales</taxon>
        <taxon>Flavobacteriaceae</taxon>
        <taxon>Pseudotamlana</taxon>
    </lineage>
</organism>
<protein>
    <submittedName>
        <fullName evidence="1">Uncharacterized protein</fullName>
    </submittedName>
</protein>
<gene>
    <name evidence="1" type="ORF">C1A40_16290</name>
</gene>
<evidence type="ECO:0000313" key="1">
    <source>
        <dbReference type="EMBL" id="AUS06905.1"/>
    </source>
</evidence>
<dbReference type="KEGG" id="taj:C1A40_16290"/>
<dbReference type="OrthoDB" id="965391at2"/>
<dbReference type="EMBL" id="CP025938">
    <property type="protein sequence ID" value="AUS06905.1"/>
    <property type="molecule type" value="Genomic_DNA"/>
</dbReference>
<sequence>MAIFFCLSSIAQTNSNHVKVKGYYKKNGTYVQPHYRTAPNSTRNDNFSTVGNTNPYTGKPGWINRDNNYNTLYYTDYTYSPKTYNEPYVNPKIKYPDRIYVEDEYGNDTTYLKMLDKRTFGIYDLKDELILYLVINHRGDWRIFNTEGIYIKTIFLTE</sequence>
<dbReference type="AlphaFoldDB" id="A0A2I7SLW8"/>
<keyword evidence="2" id="KW-1185">Reference proteome</keyword>
<reference evidence="2" key="1">
    <citation type="submission" date="2018-01" db="EMBL/GenBank/DDBJ databases">
        <title>Complete genome of Tamlana sp. UJ94.</title>
        <authorList>
            <person name="Jung J."/>
            <person name="Chung D."/>
            <person name="Bae S.S."/>
            <person name="Baek K."/>
        </authorList>
    </citation>
    <scope>NUCLEOTIDE SEQUENCE [LARGE SCALE GENOMIC DNA]</scope>
    <source>
        <strain evidence="2">UJ94</strain>
    </source>
</reference>
<name>A0A2I7SLW8_9FLAO</name>
<evidence type="ECO:0000313" key="2">
    <source>
        <dbReference type="Proteomes" id="UP000236592"/>
    </source>
</evidence>
<proteinExistence type="predicted"/>
<dbReference type="RefSeq" id="WP_102996815.1">
    <property type="nucleotide sequence ID" value="NZ_CP025938.1"/>
</dbReference>